<dbReference type="GO" id="GO:0007508">
    <property type="term" value="P:larval heart development"/>
    <property type="evidence" value="ECO:0007669"/>
    <property type="project" value="TreeGrafter"/>
</dbReference>
<dbReference type="EMBL" id="JAUNZN010000002">
    <property type="protein sequence ID" value="KAK4827189.1"/>
    <property type="molecule type" value="Genomic_DNA"/>
</dbReference>
<proteinExistence type="predicted"/>
<dbReference type="SUPFAM" id="SSF56219">
    <property type="entry name" value="DNase I-like"/>
    <property type="match status" value="1"/>
</dbReference>
<gene>
    <name evidence="1" type="ORF">QYF61_015151</name>
</gene>
<dbReference type="GO" id="GO:0061343">
    <property type="term" value="P:cell adhesion involved in heart morphogenesis"/>
    <property type="evidence" value="ECO:0007669"/>
    <property type="project" value="TreeGrafter"/>
</dbReference>
<dbReference type="AlphaFoldDB" id="A0AAN7NKF9"/>
<dbReference type="InterPro" id="IPR036691">
    <property type="entry name" value="Endo/exonu/phosph_ase_sf"/>
</dbReference>
<name>A0AAN7NKF9_MYCAM</name>
<dbReference type="GO" id="GO:0031012">
    <property type="term" value="C:extracellular matrix"/>
    <property type="evidence" value="ECO:0007669"/>
    <property type="project" value="TreeGrafter"/>
</dbReference>
<comment type="caution">
    <text evidence="1">The sequence shown here is derived from an EMBL/GenBank/DDBJ whole genome shotgun (WGS) entry which is preliminary data.</text>
</comment>
<dbReference type="PANTHER" id="PTHR33395">
    <property type="entry name" value="TRANSCRIPTASE, PUTATIVE-RELATED-RELATED"/>
    <property type="match status" value="1"/>
</dbReference>
<accession>A0AAN7NKF9</accession>
<reference evidence="1 2" key="1">
    <citation type="journal article" date="2023" name="J. Hered.">
        <title>Chromosome-level genome of the wood stork (Mycteria americana) provides insight into avian chromosome evolution.</title>
        <authorList>
            <person name="Flamio R. Jr."/>
            <person name="Ramstad K.M."/>
        </authorList>
    </citation>
    <scope>NUCLEOTIDE SEQUENCE [LARGE SCALE GENOMIC DNA]</scope>
    <source>
        <strain evidence="1">JAX WOST 10</strain>
    </source>
</reference>
<evidence type="ECO:0000313" key="2">
    <source>
        <dbReference type="Proteomes" id="UP001333110"/>
    </source>
</evidence>
<protein>
    <recommendedName>
        <fullName evidence="3">Nedd4-binding protein 2-like 2</fullName>
    </recommendedName>
</protein>
<sequence length="210" mass="24062">MEDYDWIVAITGYRPFRRDRWERRGRGVALYIKKWIECEELSLKNSHKQVERPPDQGEPTDETFFLQLWEASCSQSLVLLGDVSHPDICGKSSTASSRQSRKLLQCIEDNFLTQVIDTCTRGDAILDLMVTNASELISDVKIGGSLGCSDHALVEFTVLRDMGQGKKELHRQWKQGQVTWEEYREAARLCRDGFRNAKAQLELNAKGHKE</sequence>
<evidence type="ECO:0008006" key="3">
    <source>
        <dbReference type="Google" id="ProtNLM"/>
    </source>
</evidence>
<keyword evidence="2" id="KW-1185">Reference proteome</keyword>
<evidence type="ECO:0000313" key="1">
    <source>
        <dbReference type="EMBL" id="KAK4827189.1"/>
    </source>
</evidence>
<dbReference type="Proteomes" id="UP001333110">
    <property type="component" value="Unassembled WGS sequence"/>
</dbReference>
<organism evidence="1 2">
    <name type="scientific">Mycteria americana</name>
    <name type="common">Wood stork</name>
    <dbReference type="NCBI Taxonomy" id="33587"/>
    <lineage>
        <taxon>Eukaryota</taxon>
        <taxon>Metazoa</taxon>
        <taxon>Chordata</taxon>
        <taxon>Craniata</taxon>
        <taxon>Vertebrata</taxon>
        <taxon>Euteleostomi</taxon>
        <taxon>Archelosauria</taxon>
        <taxon>Archosauria</taxon>
        <taxon>Dinosauria</taxon>
        <taxon>Saurischia</taxon>
        <taxon>Theropoda</taxon>
        <taxon>Coelurosauria</taxon>
        <taxon>Aves</taxon>
        <taxon>Neognathae</taxon>
        <taxon>Neoaves</taxon>
        <taxon>Aequornithes</taxon>
        <taxon>Ciconiiformes</taxon>
        <taxon>Ciconiidae</taxon>
        <taxon>Mycteria</taxon>
    </lineage>
</organism>
<dbReference type="Gene3D" id="3.60.10.10">
    <property type="entry name" value="Endonuclease/exonuclease/phosphatase"/>
    <property type="match status" value="1"/>
</dbReference>
<dbReference type="PANTHER" id="PTHR33395:SF22">
    <property type="entry name" value="REVERSE TRANSCRIPTASE DOMAIN-CONTAINING PROTEIN"/>
    <property type="match status" value="1"/>
</dbReference>